<feature type="signal peptide" evidence="5">
    <location>
        <begin position="1"/>
        <end position="21"/>
    </location>
</feature>
<dbReference type="InterPro" id="IPR006129">
    <property type="entry name" value="AdhesinB"/>
</dbReference>
<dbReference type="SUPFAM" id="SSF53807">
    <property type="entry name" value="Helical backbone' metal receptor"/>
    <property type="match status" value="1"/>
</dbReference>
<comment type="similarity">
    <text evidence="1 4">Belongs to the bacterial solute-binding protein 9 family.</text>
</comment>
<dbReference type="GO" id="GO:0046872">
    <property type="term" value="F:metal ion binding"/>
    <property type="evidence" value="ECO:0007669"/>
    <property type="project" value="InterPro"/>
</dbReference>
<evidence type="ECO:0000313" key="7">
    <source>
        <dbReference type="Proteomes" id="UP000245283"/>
    </source>
</evidence>
<evidence type="ECO:0000256" key="4">
    <source>
        <dbReference type="RuleBase" id="RU003512"/>
    </source>
</evidence>
<dbReference type="AlphaFoldDB" id="A0A2V1KA53"/>
<evidence type="ECO:0000256" key="2">
    <source>
        <dbReference type="ARBA" id="ARBA00022448"/>
    </source>
</evidence>
<feature type="chain" id="PRO_5038988510" evidence="5">
    <location>
        <begin position="22"/>
        <end position="306"/>
    </location>
</feature>
<evidence type="ECO:0000313" key="6">
    <source>
        <dbReference type="EMBL" id="PWF25832.1"/>
    </source>
</evidence>
<protein>
    <submittedName>
        <fullName evidence="6">Zinc ABC transporter substrate-binding protein</fullName>
    </submittedName>
</protein>
<dbReference type="PRINTS" id="PR00690">
    <property type="entry name" value="ADHESNFAMILY"/>
</dbReference>
<comment type="caution">
    <text evidence="6">The sequence shown here is derived from an EMBL/GenBank/DDBJ whole genome shotgun (WGS) entry which is preliminary data.</text>
</comment>
<dbReference type="GO" id="GO:0030001">
    <property type="term" value="P:metal ion transport"/>
    <property type="evidence" value="ECO:0007669"/>
    <property type="project" value="InterPro"/>
</dbReference>
<dbReference type="InterPro" id="IPR050492">
    <property type="entry name" value="Bact_metal-bind_prot9"/>
</dbReference>
<keyword evidence="7" id="KW-1185">Reference proteome</keyword>
<dbReference type="GO" id="GO:0007155">
    <property type="term" value="P:cell adhesion"/>
    <property type="evidence" value="ECO:0007669"/>
    <property type="project" value="InterPro"/>
</dbReference>
<dbReference type="PANTHER" id="PTHR42953:SF3">
    <property type="entry name" value="HIGH-AFFINITY ZINC UPTAKE SYSTEM PROTEIN ZNUA"/>
    <property type="match status" value="1"/>
</dbReference>
<evidence type="ECO:0000256" key="5">
    <source>
        <dbReference type="SAM" id="SignalP"/>
    </source>
</evidence>
<dbReference type="InterPro" id="IPR006127">
    <property type="entry name" value="ZnuA-like"/>
</dbReference>
<dbReference type="OrthoDB" id="9810636at2"/>
<dbReference type="Proteomes" id="UP000245283">
    <property type="component" value="Unassembled WGS sequence"/>
</dbReference>
<dbReference type="EMBL" id="QETB01000005">
    <property type="protein sequence ID" value="PWF25832.1"/>
    <property type="molecule type" value="Genomic_DNA"/>
</dbReference>
<keyword evidence="3 5" id="KW-0732">Signal</keyword>
<sequence>MKRLVAALAAGTLALTLGACSSTNSSESDTEGLTVATSFYPLAWLIESIGGDDVTVISMTPANVEPHDYELSPSDIAKMNEADLVVYVEGFQPSMDAAVEQISGPEVLELSDSVGLLPLEEDHGDDDDEAHEHDHGNLDPHFWLDPERMSDAGEAIEESLSQADSANVTTYQEGQETVAGQLTDLDTEFADGLATCERQTIVTTHAAFGYLTNRYGLTQVAISGIDPEAEPSPADLAAIKSTIEETGTTTVFTEELASPKTAEAVASEAGADLATLNPLESQPSDGDYVSGMEANLAALQGALGCN</sequence>
<organism evidence="6 7">
    <name type="scientific">Ancrocorticia populi</name>
    <dbReference type="NCBI Taxonomy" id="2175228"/>
    <lineage>
        <taxon>Bacteria</taxon>
        <taxon>Bacillati</taxon>
        <taxon>Actinomycetota</taxon>
        <taxon>Actinomycetes</taxon>
        <taxon>Actinomycetales</taxon>
        <taxon>Actinomycetaceae</taxon>
        <taxon>Ancrocorticia</taxon>
    </lineage>
</organism>
<dbReference type="PANTHER" id="PTHR42953">
    <property type="entry name" value="HIGH-AFFINITY ZINC UPTAKE SYSTEM PROTEIN ZNUA-RELATED"/>
    <property type="match status" value="1"/>
</dbReference>
<proteinExistence type="inferred from homology"/>
<dbReference type="PRINTS" id="PR00691">
    <property type="entry name" value="ADHESINB"/>
</dbReference>
<keyword evidence="2 4" id="KW-0813">Transport</keyword>
<dbReference type="PROSITE" id="PS51257">
    <property type="entry name" value="PROKAR_LIPOPROTEIN"/>
    <property type="match status" value="1"/>
</dbReference>
<dbReference type="RefSeq" id="WP_109094321.1">
    <property type="nucleotide sequence ID" value="NZ_QETB01000005.1"/>
</dbReference>
<evidence type="ECO:0000256" key="3">
    <source>
        <dbReference type="ARBA" id="ARBA00022729"/>
    </source>
</evidence>
<evidence type="ECO:0000256" key="1">
    <source>
        <dbReference type="ARBA" id="ARBA00011028"/>
    </source>
</evidence>
<reference evidence="7" key="1">
    <citation type="submission" date="2018-05" db="EMBL/GenBank/DDBJ databases">
        <authorList>
            <person name="Li Y."/>
        </authorList>
    </citation>
    <scope>NUCLEOTIDE SEQUENCE [LARGE SCALE GENOMIC DNA]</scope>
    <source>
        <strain evidence="7">sk1b4</strain>
    </source>
</reference>
<dbReference type="InterPro" id="IPR006128">
    <property type="entry name" value="Lipoprotein_PsaA-like"/>
</dbReference>
<name>A0A2V1KA53_9ACTO</name>
<dbReference type="Pfam" id="PF01297">
    <property type="entry name" value="ZnuA"/>
    <property type="match status" value="1"/>
</dbReference>
<accession>A0A2V1KA53</accession>
<dbReference type="Gene3D" id="3.40.50.1980">
    <property type="entry name" value="Nitrogenase molybdenum iron protein domain"/>
    <property type="match status" value="2"/>
</dbReference>
<gene>
    <name evidence="6" type="ORF">DD236_10385</name>
</gene>